<accession>A0A0E9RMK5</accession>
<dbReference type="AlphaFoldDB" id="A0A0E9RMK5"/>
<evidence type="ECO:0000313" key="1">
    <source>
        <dbReference type="EMBL" id="JAH29593.1"/>
    </source>
</evidence>
<name>A0A0E9RMK5_ANGAN</name>
<protein>
    <submittedName>
        <fullName evidence="1">Uncharacterized protein</fullName>
    </submittedName>
</protein>
<sequence>MTSYTPFAFSHPHYTRSFASVHYHHCTNKTAHTVK</sequence>
<organism evidence="1">
    <name type="scientific">Anguilla anguilla</name>
    <name type="common">European freshwater eel</name>
    <name type="synonym">Muraena anguilla</name>
    <dbReference type="NCBI Taxonomy" id="7936"/>
    <lineage>
        <taxon>Eukaryota</taxon>
        <taxon>Metazoa</taxon>
        <taxon>Chordata</taxon>
        <taxon>Craniata</taxon>
        <taxon>Vertebrata</taxon>
        <taxon>Euteleostomi</taxon>
        <taxon>Actinopterygii</taxon>
        <taxon>Neopterygii</taxon>
        <taxon>Teleostei</taxon>
        <taxon>Anguilliformes</taxon>
        <taxon>Anguillidae</taxon>
        <taxon>Anguilla</taxon>
    </lineage>
</organism>
<reference evidence="1" key="1">
    <citation type="submission" date="2014-11" db="EMBL/GenBank/DDBJ databases">
        <authorList>
            <person name="Amaro Gonzalez C."/>
        </authorList>
    </citation>
    <scope>NUCLEOTIDE SEQUENCE</scope>
</reference>
<dbReference type="EMBL" id="GBXM01078984">
    <property type="protein sequence ID" value="JAH29593.1"/>
    <property type="molecule type" value="Transcribed_RNA"/>
</dbReference>
<reference evidence="1" key="2">
    <citation type="journal article" date="2015" name="Fish Shellfish Immunol.">
        <title>Early steps in the European eel (Anguilla anguilla)-Vibrio vulnificus interaction in the gills: Role of the RtxA13 toxin.</title>
        <authorList>
            <person name="Callol A."/>
            <person name="Pajuelo D."/>
            <person name="Ebbesson L."/>
            <person name="Teles M."/>
            <person name="MacKenzie S."/>
            <person name="Amaro C."/>
        </authorList>
    </citation>
    <scope>NUCLEOTIDE SEQUENCE</scope>
</reference>
<proteinExistence type="predicted"/>